<accession>A0A2A7B566</accession>
<gene>
    <name evidence="2" type="ORF">CHR60_07340</name>
</gene>
<organism evidence="2 3">
    <name type="scientific">Faecalibacterium prausnitzii</name>
    <dbReference type="NCBI Taxonomy" id="853"/>
    <lineage>
        <taxon>Bacteria</taxon>
        <taxon>Bacillati</taxon>
        <taxon>Bacillota</taxon>
        <taxon>Clostridia</taxon>
        <taxon>Eubacteriales</taxon>
        <taxon>Oscillospiraceae</taxon>
        <taxon>Faecalibacterium</taxon>
    </lineage>
</organism>
<evidence type="ECO:0000313" key="2">
    <source>
        <dbReference type="EMBL" id="PDX86550.1"/>
    </source>
</evidence>
<feature type="transmembrane region" description="Helical" evidence="1">
    <location>
        <begin position="15"/>
        <end position="41"/>
    </location>
</feature>
<dbReference type="OrthoDB" id="1859871at2"/>
<dbReference type="AlphaFoldDB" id="A0A2A7B566"/>
<comment type="caution">
    <text evidence="2">The sequence shown here is derived from an EMBL/GenBank/DDBJ whole genome shotgun (WGS) entry which is preliminary data.</text>
</comment>
<proteinExistence type="predicted"/>
<dbReference type="EMBL" id="NOUV01000014">
    <property type="protein sequence ID" value="PDX86550.1"/>
    <property type="molecule type" value="Genomic_DNA"/>
</dbReference>
<reference evidence="2 3" key="1">
    <citation type="journal article" date="2017" name="Front. Microbiol.">
        <title>New Insights into the Diversity of the Genus Faecalibacterium.</title>
        <authorList>
            <person name="Benevides L."/>
            <person name="Burman S."/>
            <person name="Martin R."/>
            <person name="Robert V."/>
            <person name="Thomas M."/>
            <person name="Miquel S."/>
            <person name="Chain F."/>
            <person name="Sokol H."/>
            <person name="Bermudez-Humaran L.G."/>
            <person name="Morrison M."/>
            <person name="Langella P."/>
            <person name="Azevedo V.A."/>
            <person name="Chatel J.M."/>
            <person name="Soares S."/>
        </authorList>
    </citation>
    <scope>NUCLEOTIDE SEQUENCE [LARGE SCALE GENOMIC DNA]</scope>
    <source>
        <strain evidence="2 3">AHMP21</strain>
    </source>
</reference>
<keyword evidence="1" id="KW-0472">Membrane</keyword>
<keyword evidence="1" id="KW-0812">Transmembrane</keyword>
<name>A0A2A7B566_9FIRM</name>
<dbReference type="RefSeq" id="WP_097792422.1">
    <property type="nucleotide sequence ID" value="NZ_NOUV01000014.1"/>
</dbReference>
<dbReference type="Proteomes" id="UP000220904">
    <property type="component" value="Unassembled WGS sequence"/>
</dbReference>
<protein>
    <submittedName>
        <fullName evidence="2">Uncharacterized protein</fullName>
    </submittedName>
</protein>
<keyword evidence="1" id="KW-1133">Transmembrane helix</keyword>
<evidence type="ECO:0000256" key="1">
    <source>
        <dbReference type="SAM" id="Phobius"/>
    </source>
</evidence>
<evidence type="ECO:0000313" key="3">
    <source>
        <dbReference type="Proteomes" id="UP000220904"/>
    </source>
</evidence>
<sequence>MLAGTAEVFTVTVPAWLLAALAFLGTVLGGAISFAVNQILIKGAADRAAKKREREDEQRRERYILQMDSRKATFDLLSCICAGIERMETETGQIYWNGELKRSLSHLEGVDERYRESDQRQLAELNTRNK</sequence>